<evidence type="ECO:0000313" key="3">
    <source>
        <dbReference type="Proteomes" id="UP001162164"/>
    </source>
</evidence>
<keyword evidence="3" id="KW-1185">Reference proteome</keyword>
<comment type="caution">
    <text evidence="2">The sequence shown here is derived from an EMBL/GenBank/DDBJ whole genome shotgun (WGS) entry which is preliminary data.</text>
</comment>
<gene>
    <name evidence="2" type="ORF">NQ317_016140</name>
</gene>
<accession>A0ABQ9IZL4</accession>
<dbReference type="Proteomes" id="UP001162164">
    <property type="component" value="Unassembled WGS sequence"/>
</dbReference>
<dbReference type="InterPro" id="IPR012337">
    <property type="entry name" value="RNaseH-like_sf"/>
</dbReference>
<organism evidence="2 3">
    <name type="scientific">Molorchus minor</name>
    <dbReference type="NCBI Taxonomy" id="1323400"/>
    <lineage>
        <taxon>Eukaryota</taxon>
        <taxon>Metazoa</taxon>
        <taxon>Ecdysozoa</taxon>
        <taxon>Arthropoda</taxon>
        <taxon>Hexapoda</taxon>
        <taxon>Insecta</taxon>
        <taxon>Pterygota</taxon>
        <taxon>Neoptera</taxon>
        <taxon>Endopterygota</taxon>
        <taxon>Coleoptera</taxon>
        <taxon>Polyphaga</taxon>
        <taxon>Cucujiformia</taxon>
        <taxon>Chrysomeloidea</taxon>
        <taxon>Cerambycidae</taxon>
        <taxon>Lamiinae</taxon>
        <taxon>Monochamini</taxon>
        <taxon>Molorchus</taxon>
    </lineage>
</organism>
<dbReference type="InterPro" id="IPR036397">
    <property type="entry name" value="RNaseH_sf"/>
</dbReference>
<dbReference type="SUPFAM" id="SSF53098">
    <property type="entry name" value="Ribonuclease H-like"/>
    <property type="match status" value="1"/>
</dbReference>
<sequence>MNFDQCKTDISTCVDTNITHPFMQDFYLVSHASIQGVAKPTKYCTLWDDNNMSNDDIEELAYFLCHMFTRCTRSVSYPAPTYYAHLAAARAKVYIENERLDMDQLPREFLRFQIQDIHTMVDV</sequence>
<dbReference type="EMBL" id="JAPWTJ010001818">
    <property type="protein sequence ID" value="KAJ8969355.1"/>
    <property type="molecule type" value="Genomic_DNA"/>
</dbReference>
<feature type="domain" description="Piwi" evidence="1">
    <location>
        <begin position="15"/>
        <end position="96"/>
    </location>
</feature>
<dbReference type="PROSITE" id="PS50822">
    <property type="entry name" value="PIWI"/>
    <property type="match status" value="1"/>
</dbReference>
<dbReference type="Gene3D" id="3.30.420.10">
    <property type="entry name" value="Ribonuclease H-like superfamily/Ribonuclease H"/>
    <property type="match status" value="1"/>
</dbReference>
<name>A0ABQ9IZL4_9CUCU</name>
<evidence type="ECO:0000313" key="2">
    <source>
        <dbReference type="EMBL" id="KAJ8969355.1"/>
    </source>
</evidence>
<reference evidence="2" key="1">
    <citation type="journal article" date="2023" name="Insect Mol. Biol.">
        <title>Genome sequencing provides insights into the evolution of gene families encoding plant cell wall-degrading enzymes in longhorned beetles.</title>
        <authorList>
            <person name="Shin N.R."/>
            <person name="Okamura Y."/>
            <person name="Kirsch R."/>
            <person name="Pauchet Y."/>
        </authorList>
    </citation>
    <scope>NUCLEOTIDE SEQUENCE</scope>
    <source>
        <strain evidence="2">MMC_N1</strain>
    </source>
</reference>
<evidence type="ECO:0000259" key="1">
    <source>
        <dbReference type="PROSITE" id="PS50822"/>
    </source>
</evidence>
<dbReference type="InterPro" id="IPR003165">
    <property type="entry name" value="Piwi"/>
</dbReference>
<protein>
    <recommendedName>
        <fullName evidence="1">Piwi domain-containing protein</fullName>
    </recommendedName>
</protein>
<dbReference type="Pfam" id="PF02171">
    <property type="entry name" value="Piwi"/>
    <property type="match status" value="1"/>
</dbReference>
<proteinExistence type="predicted"/>
<dbReference type="PANTHER" id="PTHR22891">
    <property type="entry name" value="EUKARYOTIC TRANSLATION INITIATION FACTOR 2C"/>
    <property type="match status" value="1"/>
</dbReference>